<dbReference type="Proteomes" id="UP001056937">
    <property type="component" value="Chromosome 1"/>
</dbReference>
<dbReference type="EMBL" id="CP084930">
    <property type="protein sequence ID" value="USI74601.1"/>
    <property type="molecule type" value="Genomic_DNA"/>
</dbReference>
<evidence type="ECO:0000313" key="11">
    <source>
        <dbReference type="EMBL" id="USI74601.1"/>
    </source>
</evidence>
<dbReference type="InterPro" id="IPR023707">
    <property type="entry name" value="OM_assembly_BamA"/>
</dbReference>
<dbReference type="PANTHER" id="PTHR12815:SF23">
    <property type="entry name" value="OUTER MEMBRANE PROTEIN ASSEMBLY FACTOR BAMA"/>
    <property type="match status" value="1"/>
</dbReference>
<dbReference type="HAMAP" id="MF_01430">
    <property type="entry name" value="OM_assembly_BamA"/>
    <property type="match status" value="1"/>
</dbReference>
<reference evidence="11" key="1">
    <citation type="journal article" date="2022" name="Toxins">
        <title>Genomic Analysis of Sphingopyxis sp. USTB-05 for Biodegrading Cyanobacterial Hepatotoxins.</title>
        <authorList>
            <person name="Liu C."/>
            <person name="Xu Q."/>
            <person name="Zhao Z."/>
            <person name="Zhang H."/>
            <person name="Liu X."/>
            <person name="Yin C."/>
            <person name="Liu Y."/>
            <person name="Yan H."/>
        </authorList>
    </citation>
    <scope>NUCLEOTIDE SEQUENCE</scope>
    <source>
        <strain evidence="11">NBD5</strain>
    </source>
</reference>
<dbReference type="InterPro" id="IPR034746">
    <property type="entry name" value="POTRA"/>
</dbReference>
<evidence type="ECO:0000256" key="2">
    <source>
        <dbReference type="ARBA" id="ARBA00022452"/>
    </source>
</evidence>
<dbReference type="Pfam" id="PF01103">
    <property type="entry name" value="Omp85"/>
    <property type="match status" value="1"/>
</dbReference>
<accession>A0ABY4XCX2</accession>
<comment type="subcellular location">
    <subcellularLocation>
        <location evidence="8">Cell outer membrane</location>
    </subcellularLocation>
    <subcellularLocation>
        <location evidence="1">Membrane</location>
    </subcellularLocation>
</comment>
<sequence>MEGKHSRRVSVLLIGTILGTGLVIAPAEAQRRKPKAVPVPTAPVEPTAQAANPVVGAEVIRSLKVSGNQRLEPETVLSYVKLKVGDPYTRDAGDQALKALYATELFADVQIVDDVANPGAITIKVRENPVVNRIVLEGNKRLKADKIMPEIKLSAREIFSRAKVRADVARIIELYRRQGRYAATVDPEMVLLDQNRVDVVFEIHEGDKSKVRAINIIGNSHFSDGQLKGQMATKEASLLHVFSSGTSYDPDRLAYDQQKLRQFYLTQGYADFRVVSAVAELTPDKKDFVITYVVDEGQRYKFGKLDVQSDIRDLKPDTLRTLIKVKPGDWYNAKTIEDTVDTMTDTAGAFGYAFADIRPEFDRNASKLTMGVTFHVNEAPRAYVERIDIAGNTQTQDKVIRREFRLAEGDAFNGFQVKRSRDRIKSLGFFQEKFEINQKQGSAPDKVVLEANVEEKSTGQLQVSAGYSSLEKFIVSLSIEQANFRGKGQTVRASADWSTYSKSVSVGFTEPYLFDKNLALGFDIFRRDYRSFNYTSDNTRNTTYNQVSTGFQIRLGIPLTEYWTMATRYSLSYDQVSLDKNQYYSDLNGDGKLECDPIIAGQYLCDSIGNRLNSSVGYSLAYDTLNNRILPTAGNRFVWNQDFAGVGGSVKYLRSTAQADNYRNLGAGFVLNTHLEGGYILGYGGNRYDTAGNLVDKIRINDRFQLGQPQLRGFDIRGIGPRVIRYGVNSDGTINYAKNARVQEDPLGGRAYYMGHLEMQIPLGSGAREAGFRPSMFVDAGSVFGLKRPVTFPASQTKNGINRPAKDANGNTLYYADSSLNQNNTTTTPTSFGIVQQQVYPAFIEQYYGGTWKPRVSVGFGVSWNSPFGPLRIDIAKAIVKQAGDDTKLFSFNVGTQF</sequence>
<feature type="domain" description="POTRA" evidence="10">
    <location>
        <begin position="129"/>
        <end position="206"/>
    </location>
</feature>
<evidence type="ECO:0000256" key="8">
    <source>
        <dbReference type="HAMAP-Rule" id="MF_01430"/>
    </source>
</evidence>
<dbReference type="InterPro" id="IPR000184">
    <property type="entry name" value="Bac_surfAg_D15"/>
</dbReference>
<comment type="similarity">
    <text evidence="8">Belongs to the BamA family.</text>
</comment>
<dbReference type="PIRSF" id="PIRSF006076">
    <property type="entry name" value="OM_assembly_OMP85"/>
    <property type="match status" value="1"/>
</dbReference>
<organism evidence="11 12">
    <name type="scientific">Sphingomonas morindae</name>
    <dbReference type="NCBI Taxonomy" id="1541170"/>
    <lineage>
        <taxon>Bacteria</taxon>
        <taxon>Pseudomonadati</taxon>
        <taxon>Pseudomonadota</taxon>
        <taxon>Alphaproteobacteria</taxon>
        <taxon>Sphingomonadales</taxon>
        <taxon>Sphingomonadaceae</taxon>
        <taxon>Sphingomonas</taxon>
    </lineage>
</organism>
<gene>
    <name evidence="8 11" type="primary">bamA</name>
    <name evidence="11" type="ORF">LHA26_14595</name>
</gene>
<protein>
    <recommendedName>
        <fullName evidence="8 9">Outer membrane protein assembly factor BamA</fullName>
    </recommendedName>
</protein>
<feature type="domain" description="POTRA" evidence="10">
    <location>
        <begin position="382"/>
        <end position="456"/>
    </location>
</feature>
<comment type="subunit">
    <text evidence="8">Part of the Bam complex.</text>
</comment>
<proteinExistence type="inferred from homology"/>
<keyword evidence="7 8" id="KW-0998">Cell outer membrane</keyword>
<dbReference type="PROSITE" id="PS51779">
    <property type="entry name" value="POTRA"/>
    <property type="match status" value="4"/>
</dbReference>
<dbReference type="NCBIfam" id="TIGR03303">
    <property type="entry name" value="OM_YaeT"/>
    <property type="match status" value="1"/>
</dbReference>
<feature type="domain" description="POTRA" evidence="10">
    <location>
        <begin position="58"/>
        <end position="128"/>
    </location>
</feature>
<keyword evidence="2 8" id="KW-1134">Transmembrane beta strand</keyword>
<evidence type="ECO:0000256" key="3">
    <source>
        <dbReference type="ARBA" id="ARBA00022692"/>
    </source>
</evidence>
<evidence type="ECO:0000256" key="1">
    <source>
        <dbReference type="ARBA" id="ARBA00004370"/>
    </source>
</evidence>
<evidence type="ECO:0000256" key="5">
    <source>
        <dbReference type="ARBA" id="ARBA00022737"/>
    </source>
</evidence>
<evidence type="ECO:0000256" key="7">
    <source>
        <dbReference type="ARBA" id="ARBA00023237"/>
    </source>
</evidence>
<comment type="function">
    <text evidence="8">Part of the outer membrane protein assembly complex, which is involved in assembly and insertion of beta-barrel proteins into the outer membrane.</text>
</comment>
<dbReference type="InterPro" id="IPR010827">
    <property type="entry name" value="BamA/TamA_POTRA"/>
</dbReference>
<evidence type="ECO:0000256" key="4">
    <source>
        <dbReference type="ARBA" id="ARBA00022729"/>
    </source>
</evidence>
<dbReference type="InterPro" id="IPR039910">
    <property type="entry name" value="D15-like"/>
</dbReference>
<feature type="domain" description="POTRA" evidence="10">
    <location>
        <begin position="209"/>
        <end position="297"/>
    </location>
</feature>
<evidence type="ECO:0000256" key="6">
    <source>
        <dbReference type="ARBA" id="ARBA00023136"/>
    </source>
</evidence>
<evidence type="ECO:0000313" key="12">
    <source>
        <dbReference type="Proteomes" id="UP001056937"/>
    </source>
</evidence>
<keyword evidence="6 8" id="KW-0472">Membrane</keyword>
<keyword evidence="4 8" id="KW-0732">Signal</keyword>
<evidence type="ECO:0000259" key="10">
    <source>
        <dbReference type="PROSITE" id="PS51779"/>
    </source>
</evidence>
<dbReference type="Pfam" id="PF07244">
    <property type="entry name" value="POTRA"/>
    <property type="match status" value="5"/>
</dbReference>
<keyword evidence="5 8" id="KW-0677">Repeat</keyword>
<evidence type="ECO:0000256" key="9">
    <source>
        <dbReference type="NCBIfam" id="TIGR03303"/>
    </source>
</evidence>
<keyword evidence="12" id="KW-1185">Reference proteome</keyword>
<dbReference type="Gene3D" id="2.40.160.50">
    <property type="entry name" value="membrane protein fhac: a member of the omp85/tpsb transporter family"/>
    <property type="match status" value="1"/>
</dbReference>
<name>A0ABY4XCX2_9SPHN</name>
<keyword evidence="3 8" id="KW-0812">Transmembrane</keyword>
<dbReference type="Gene3D" id="3.10.20.310">
    <property type="entry name" value="membrane protein fhac"/>
    <property type="match status" value="5"/>
</dbReference>
<dbReference type="PANTHER" id="PTHR12815">
    <property type="entry name" value="SORTING AND ASSEMBLY MACHINERY SAMM50 PROTEIN FAMILY MEMBER"/>
    <property type="match status" value="1"/>
</dbReference>